<evidence type="ECO:0000256" key="4">
    <source>
        <dbReference type="PIRSR" id="PIRSR600760-2"/>
    </source>
</evidence>
<feature type="binding site" evidence="4">
    <location>
        <position position="88"/>
    </location>
    <ligand>
        <name>Mg(2+)</name>
        <dbReference type="ChEBI" id="CHEBI:18420"/>
        <label>1</label>
        <note>catalytic</note>
    </ligand>
</feature>
<feature type="binding site" evidence="4">
    <location>
        <position position="86"/>
    </location>
    <ligand>
        <name>Mg(2+)</name>
        <dbReference type="ChEBI" id="CHEBI:18420"/>
        <label>1</label>
        <note>catalytic</note>
    </ligand>
</feature>
<reference evidence="5 6" key="1">
    <citation type="journal article" date="2016" name="Nat. Commun.">
        <title>Thousands of microbial genomes shed light on interconnected biogeochemical processes in an aquifer system.</title>
        <authorList>
            <person name="Anantharaman K."/>
            <person name="Brown C.T."/>
            <person name="Hug L.A."/>
            <person name="Sharon I."/>
            <person name="Castelle C.J."/>
            <person name="Probst A.J."/>
            <person name="Thomas B.C."/>
            <person name="Singh A."/>
            <person name="Wilkins M.J."/>
            <person name="Karaoz U."/>
            <person name="Brodie E.L."/>
            <person name="Williams K.H."/>
            <person name="Hubbard S.S."/>
            <person name="Banfield J.F."/>
        </authorList>
    </citation>
    <scope>NUCLEOTIDE SEQUENCE [LARGE SCALE GENOMIC DNA]</scope>
</reference>
<dbReference type="PANTHER" id="PTHR20854">
    <property type="entry name" value="INOSITOL MONOPHOSPHATASE"/>
    <property type="match status" value="1"/>
</dbReference>
<dbReference type="InterPro" id="IPR020583">
    <property type="entry name" value="Inositol_monoP_metal-BS"/>
</dbReference>
<comment type="caution">
    <text evidence="5">The sequence shown here is derived from an EMBL/GenBank/DDBJ whole genome shotgun (WGS) entry which is preliminary data.</text>
</comment>
<dbReference type="PANTHER" id="PTHR20854:SF4">
    <property type="entry name" value="INOSITOL-1-MONOPHOSPHATASE-RELATED"/>
    <property type="match status" value="1"/>
</dbReference>
<name>A0A1F7XYR7_9BACT</name>
<dbReference type="GO" id="GO:0008934">
    <property type="term" value="F:inositol monophosphate 1-phosphatase activity"/>
    <property type="evidence" value="ECO:0007669"/>
    <property type="project" value="TreeGrafter"/>
</dbReference>
<keyword evidence="3 4" id="KW-0460">Magnesium</keyword>
<dbReference type="GO" id="GO:0046872">
    <property type="term" value="F:metal ion binding"/>
    <property type="evidence" value="ECO:0007669"/>
    <property type="project" value="UniProtKB-KW"/>
</dbReference>
<accession>A0A1F7XYR7</accession>
<evidence type="ECO:0000256" key="3">
    <source>
        <dbReference type="ARBA" id="ARBA00022842"/>
    </source>
</evidence>
<keyword evidence="1 4" id="KW-0479">Metal-binding</keyword>
<dbReference type="Gene3D" id="3.30.540.10">
    <property type="entry name" value="Fructose-1,6-Bisphosphatase, subunit A, domain 1"/>
    <property type="match status" value="1"/>
</dbReference>
<organism evidence="5 6">
    <name type="scientific">Candidatus Woesebacteria bacterium RIFCSPHIGHO2_01_FULL_38_9</name>
    <dbReference type="NCBI Taxonomy" id="1802492"/>
    <lineage>
        <taxon>Bacteria</taxon>
        <taxon>Candidatus Woeseibacteriota</taxon>
    </lineage>
</organism>
<gene>
    <name evidence="5" type="ORF">A2714_01185</name>
</gene>
<dbReference type="GO" id="GO:0006020">
    <property type="term" value="P:inositol metabolic process"/>
    <property type="evidence" value="ECO:0007669"/>
    <property type="project" value="TreeGrafter"/>
</dbReference>
<feature type="binding site" evidence="4">
    <location>
        <position position="89"/>
    </location>
    <ligand>
        <name>Mg(2+)</name>
        <dbReference type="ChEBI" id="CHEBI:18420"/>
        <label>1</label>
        <note>catalytic</note>
    </ligand>
</feature>
<evidence type="ECO:0000313" key="6">
    <source>
        <dbReference type="Proteomes" id="UP000178419"/>
    </source>
</evidence>
<dbReference type="SUPFAM" id="SSF56655">
    <property type="entry name" value="Carbohydrate phosphatase"/>
    <property type="match status" value="1"/>
</dbReference>
<proteinExistence type="predicted"/>
<dbReference type="AlphaFoldDB" id="A0A1F7XYR7"/>
<dbReference type="GO" id="GO:0007165">
    <property type="term" value="P:signal transduction"/>
    <property type="evidence" value="ECO:0007669"/>
    <property type="project" value="TreeGrafter"/>
</dbReference>
<dbReference type="Pfam" id="PF00459">
    <property type="entry name" value="Inositol_P"/>
    <property type="match status" value="1"/>
</dbReference>
<dbReference type="EMBL" id="MGGE01000049">
    <property type="protein sequence ID" value="OGM20194.1"/>
    <property type="molecule type" value="Genomic_DNA"/>
</dbReference>
<evidence type="ECO:0000313" key="5">
    <source>
        <dbReference type="EMBL" id="OGM20194.1"/>
    </source>
</evidence>
<dbReference type="InterPro" id="IPR000760">
    <property type="entry name" value="Inositol_monophosphatase-like"/>
</dbReference>
<evidence type="ECO:0008006" key="7">
    <source>
        <dbReference type="Google" id="ProtNLM"/>
    </source>
</evidence>
<protein>
    <recommendedName>
        <fullName evidence="7">Inositol-1-monophosphatase</fullName>
    </recommendedName>
</protein>
<evidence type="ECO:0000256" key="1">
    <source>
        <dbReference type="ARBA" id="ARBA00022723"/>
    </source>
</evidence>
<dbReference type="PRINTS" id="PR00377">
    <property type="entry name" value="IMPHPHTASES"/>
</dbReference>
<evidence type="ECO:0000256" key="2">
    <source>
        <dbReference type="ARBA" id="ARBA00022801"/>
    </source>
</evidence>
<keyword evidence="2" id="KW-0378">Hydrolase</keyword>
<dbReference type="PROSITE" id="PS00629">
    <property type="entry name" value="IMP_1"/>
    <property type="match status" value="1"/>
</dbReference>
<dbReference type="Proteomes" id="UP000178419">
    <property type="component" value="Unassembled WGS sequence"/>
</dbReference>
<comment type="cofactor">
    <cofactor evidence="4">
        <name>Mg(2+)</name>
        <dbReference type="ChEBI" id="CHEBI:18420"/>
    </cofactor>
</comment>
<dbReference type="Gene3D" id="3.40.190.80">
    <property type="match status" value="1"/>
</dbReference>
<feature type="binding site" evidence="4">
    <location>
        <position position="71"/>
    </location>
    <ligand>
        <name>Mg(2+)</name>
        <dbReference type="ChEBI" id="CHEBI:18420"/>
        <label>1</label>
        <note>catalytic</note>
    </ligand>
</feature>
<sequence>MIEEKKLKKYSEIALIVVREASKFLIANFGPTKNATHKTEHHFGIEDDIKLNDFYEKKLKRLTPEISLYTEEGEKNLDSDLVWVVDPIDGTSNYRVGNPFYGTQICLLYRNDPLISIISAPSLKQTFRAIKGKGSFLNNNKIKVTPLVNLKESLVSIGKGTKYSDNLWYGGILKNMLEQVRTFRHFGSAGLELAYTASGKIDIYINKGAHFYDYTPGVLIVREAGGVVTDFNGNEWNINEDSLIASNRTLNEESVKIFKR</sequence>
<feature type="binding site" evidence="4">
    <location>
        <position position="213"/>
    </location>
    <ligand>
        <name>Mg(2+)</name>
        <dbReference type="ChEBI" id="CHEBI:18420"/>
        <label>1</label>
        <note>catalytic</note>
    </ligand>
</feature>